<dbReference type="EMBL" id="VYZN01000042">
    <property type="protein sequence ID" value="KAE9530890.1"/>
    <property type="molecule type" value="Genomic_DNA"/>
</dbReference>
<keyword evidence="1" id="KW-0472">Membrane</keyword>
<keyword evidence="3" id="KW-1185">Reference proteome</keyword>
<dbReference type="AlphaFoldDB" id="A0A6G0TD61"/>
<reference evidence="2 3" key="1">
    <citation type="submission" date="2019-08" db="EMBL/GenBank/DDBJ databases">
        <title>The genome of the soybean aphid Biotype 1, its phylome, world population structure and adaptation to the North American continent.</title>
        <authorList>
            <person name="Giordano R."/>
            <person name="Donthu R.K."/>
            <person name="Hernandez A.G."/>
            <person name="Wright C.L."/>
            <person name="Zimin A.V."/>
        </authorList>
    </citation>
    <scope>NUCLEOTIDE SEQUENCE [LARGE SCALE GENOMIC DNA]</scope>
    <source>
        <tissue evidence="2">Whole aphids</tissue>
    </source>
</reference>
<accession>A0A6G0TD61</accession>
<comment type="caution">
    <text evidence="2">The sequence shown here is derived from an EMBL/GenBank/DDBJ whole genome shotgun (WGS) entry which is preliminary data.</text>
</comment>
<evidence type="ECO:0000313" key="3">
    <source>
        <dbReference type="Proteomes" id="UP000475862"/>
    </source>
</evidence>
<protein>
    <submittedName>
        <fullName evidence="2">Uncharacterized protein</fullName>
    </submittedName>
</protein>
<feature type="transmembrane region" description="Helical" evidence="1">
    <location>
        <begin position="37"/>
        <end position="55"/>
    </location>
</feature>
<dbReference type="Proteomes" id="UP000475862">
    <property type="component" value="Unassembled WGS sequence"/>
</dbReference>
<sequence length="181" mass="21562">MVLLKAQGYLWLIFQYKNNSLQYGKSGRNRTVSTHKLYLFELFVIIICIDIMKVLNYPMKQMIHLSSTSLFNYFGLYCVICNLHLECLDIGYYKNFTFQEHFKIHVTETITFESLSLPLININTSAQCFKLHYFKYFLEMSNVYSFVVIELFAKINEFRSSIYTLCYHYSMNKRGYVIVKV</sequence>
<name>A0A6G0TD61_APHGL</name>
<evidence type="ECO:0000313" key="2">
    <source>
        <dbReference type="EMBL" id="KAE9530890.1"/>
    </source>
</evidence>
<proteinExistence type="predicted"/>
<keyword evidence="1" id="KW-0812">Transmembrane</keyword>
<gene>
    <name evidence="2" type="ORF">AGLY_011352</name>
</gene>
<evidence type="ECO:0000256" key="1">
    <source>
        <dbReference type="SAM" id="Phobius"/>
    </source>
</evidence>
<organism evidence="2 3">
    <name type="scientific">Aphis glycines</name>
    <name type="common">Soybean aphid</name>
    <dbReference type="NCBI Taxonomy" id="307491"/>
    <lineage>
        <taxon>Eukaryota</taxon>
        <taxon>Metazoa</taxon>
        <taxon>Ecdysozoa</taxon>
        <taxon>Arthropoda</taxon>
        <taxon>Hexapoda</taxon>
        <taxon>Insecta</taxon>
        <taxon>Pterygota</taxon>
        <taxon>Neoptera</taxon>
        <taxon>Paraneoptera</taxon>
        <taxon>Hemiptera</taxon>
        <taxon>Sternorrhyncha</taxon>
        <taxon>Aphidomorpha</taxon>
        <taxon>Aphidoidea</taxon>
        <taxon>Aphididae</taxon>
        <taxon>Aphidini</taxon>
        <taxon>Aphis</taxon>
        <taxon>Aphis</taxon>
    </lineage>
</organism>
<keyword evidence="1" id="KW-1133">Transmembrane helix</keyword>